<dbReference type="EMBL" id="LWHJ01000031">
    <property type="protein sequence ID" value="OAQ38333.1"/>
    <property type="molecule type" value="Genomic_DNA"/>
</dbReference>
<dbReference type="Proteomes" id="UP000078459">
    <property type="component" value="Unassembled WGS sequence"/>
</dbReference>
<dbReference type="InterPro" id="IPR012259">
    <property type="entry name" value="DHFR"/>
</dbReference>
<dbReference type="CDD" id="cd00209">
    <property type="entry name" value="DHFR"/>
    <property type="match status" value="1"/>
</dbReference>
<dbReference type="OrthoDB" id="9804315at2"/>
<evidence type="ECO:0000256" key="4">
    <source>
        <dbReference type="ARBA" id="ARBA00022563"/>
    </source>
</evidence>
<proteinExistence type="inferred from homology"/>
<dbReference type="PROSITE" id="PS51330">
    <property type="entry name" value="DHFR_2"/>
    <property type="match status" value="1"/>
</dbReference>
<name>A0A179DCY9_9SPHI</name>
<dbReference type="Gene3D" id="3.40.430.10">
    <property type="entry name" value="Dihydrofolate Reductase, subunit A"/>
    <property type="match status" value="1"/>
</dbReference>
<dbReference type="PANTHER" id="PTHR48069">
    <property type="entry name" value="DIHYDROFOLATE REDUCTASE"/>
    <property type="match status" value="1"/>
</dbReference>
<evidence type="ECO:0000256" key="5">
    <source>
        <dbReference type="ARBA" id="ARBA00022857"/>
    </source>
</evidence>
<accession>A0A179DCY9</accession>
<keyword evidence="5 8" id="KW-0521">NADP</keyword>
<dbReference type="PRINTS" id="PR00070">
    <property type="entry name" value="DHFR"/>
</dbReference>
<comment type="pathway">
    <text evidence="1 8">Cofactor biosynthesis; tetrahydrofolate biosynthesis; 5,6,7,8-tetrahydrofolate from 7,8-dihydrofolate: step 1/1.</text>
</comment>
<evidence type="ECO:0000256" key="2">
    <source>
        <dbReference type="ARBA" id="ARBA00009539"/>
    </source>
</evidence>
<keyword evidence="4 8" id="KW-0554">One-carbon metabolism</keyword>
<dbReference type="GO" id="GO:0004146">
    <property type="term" value="F:dihydrofolate reductase activity"/>
    <property type="evidence" value="ECO:0007669"/>
    <property type="project" value="UniProtKB-EC"/>
</dbReference>
<comment type="caution">
    <text evidence="10">The sequence shown here is derived from an EMBL/GenBank/DDBJ whole genome shotgun (WGS) entry which is preliminary data.</text>
</comment>
<dbReference type="GO" id="GO:0005829">
    <property type="term" value="C:cytosol"/>
    <property type="evidence" value="ECO:0007669"/>
    <property type="project" value="TreeGrafter"/>
</dbReference>
<evidence type="ECO:0000313" key="10">
    <source>
        <dbReference type="EMBL" id="OAQ38333.1"/>
    </source>
</evidence>
<evidence type="ECO:0000256" key="3">
    <source>
        <dbReference type="ARBA" id="ARBA00012856"/>
    </source>
</evidence>
<comment type="similarity">
    <text evidence="2 8">Belongs to the dihydrofolate reductase family.</text>
</comment>
<dbReference type="InterPro" id="IPR024072">
    <property type="entry name" value="DHFR-like_dom_sf"/>
</dbReference>
<dbReference type="STRING" id="1826909.A5893_15710"/>
<sequence length="161" mass="18506">MGLSLIVATDSENGIGKNNQLLWHLPNDLKFFKKTTSGHTVIMGRKTYDSIGKPLPNRRNIIITRKKDLKIEGVEVFNSLEKALNACANEEQAFVIGGGEIYREALPLIHQIYLTKVHHQFNADTFFPSIDALDWEVIFKEDHQKDEKHAFDYSFLILKRH</sequence>
<dbReference type="GO" id="GO:0006730">
    <property type="term" value="P:one-carbon metabolic process"/>
    <property type="evidence" value="ECO:0007669"/>
    <property type="project" value="UniProtKB-KW"/>
</dbReference>
<dbReference type="EC" id="1.5.1.3" evidence="3 8"/>
<dbReference type="PANTHER" id="PTHR48069:SF3">
    <property type="entry name" value="DIHYDROFOLATE REDUCTASE"/>
    <property type="match status" value="1"/>
</dbReference>
<dbReference type="Pfam" id="PF00186">
    <property type="entry name" value="DHFR_1"/>
    <property type="match status" value="1"/>
</dbReference>
<dbReference type="PIRSF" id="PIRSF000194">
    <property type="entry name" value="DHFR"/>
    <property type="match status" value="1"/>
</dbReference>
<dbReference type="GO" id="GO:0046654">
    <property type="term" value="P:tetrahydrofolate biosynthetic process"/>
    <property type="evidence" value="ECO:0007669"/>
    <property type="project" value="UniProtKB-UniPathway"/>
</dbReference>
<dbReference type="GO" id="GO:0046452">
    <property type="term" value="P:dihydrofolate metabolic process"/>
    <property type="evidence" value="ECO:0007669"/>
    <property type="project" value="TreeGrafter"/>
</dbReference>
<feature type="domain" description="DHFR" evidence="9">
    <location>
        <begin position="2"/>
        <end position="160"/>
    </location>
</feature>
<dbReference type="GO" id="GO:0070401">
    <property type="term" value="F:NADP+ binding"/>
    <property type="evidence" value="ECO:0007669"/>
    <property type="project" value="UniProtKB-ARBA"/>
</dbReference>
<evidence type="ECO:0000256" key="1">
    <source>
        <dbReference type="ARBA" id="ARBA00004903"/>
    </source>
</evidence>
<dbReference type="FunFam" id="3.40.430.10:FF:000001">
    <property type="entry name" value="Dihydrofolate reductase"/>
    <property type="match status" value="1"/>
</dbReference>
<dbReference type="UniPathway" id="UPA00077">
    <property type="reaction ID" value="UER00158"/>
</dbReference>
<keyword evidence="6 8" id="KW-0560">Oxidoreductase</keyword>
<protein>
    <recommendedName>
        <fullName evidence="3 8">Dihydrofolate reductase</fullName>
        <ecNumber evidence="3 8">1.5.1.3</ecNumber>
    </recommendedName>
</protein>
<keyword evidence="11" id="KW-1185">Reference proteome</keyword>
<evidence type="ECO:0000313" key="11">
    <source>
        <dbReference type="Proteomes" id="UP000078459"/>
    </source>
</evidence>
<evidence type="ECO:0000256" key="6">
    <source>
        <dbReference type="ARBA" id="ARBA00023002"/>
    </source>
</evidence>
<dbReference type="SUPFAM" id="SSF53597">
    <property type="entry name" value="Dihydrofolate reductase-like"/>
    <property type="match status" value="1"/>
</dbReference>
<organism evidence="10 11">
    <name type="scientific">Pedobacter psychrophilus</name>
    <dbReference type="NCBI Taxonomy" id="1826909"/>
    <lineage>
        <taxon>Bacteria</taxon>
        <taxon>Pseudomonadati</taxon>
        <taxon>Bacteroidota</taxon>
        <taxon>Sphingobacteriia</taxon>
        <taxon>Sphingobacteriales</taxon>
        <taxon>Sphingobacteriaceae</taxon>
        <taxon>Pedobacter</taxon>
    </lineage>
</organism>
<reference evidence="10 11" key="1">
    <citation type="submission" date="2016-04" db="EMBL/GenBank/DDBJ databases">
        <authorList>
            <person name="Evans L.H."/>
            <person name="Alamgir A."/>
            <person name="Owens N."/>
            <person name="Weber N.D."/>
            <person name="Virtaneva K."/>
            <person name="Barbian K."/>
            <person name="Babar A."/>
            <person name="Rosenke K."/>
        </authorList>
    </citation>
    <scope>NUCLEOTIDE SEQUENCE [LARGE SCALE GENOMIC DNA]</scope>
    <source>
        <strain evidence="10 11">CCM 8644</strain>
    </source>
</reference>
<comment type="catalytic activity">
    <reaction evidence="8">
        <text>(6S)-5,6,7,8-tetrahydrofolate + NADP(+) = 7,8-dihydrofolate + NADPH + H(+)</text>
        <dbReference type="Rhea" id="RHEA:15009"/>
        <dbReference type="ChEBI" id="CHEBI:15378"/>
        <dbReference type="ChEBI" id="CHEBI:57451"/>
        <dbReference type="ChEBI" id="CHEBI:57453"/>
        <dbReference type="ChEBI" id="CHEBI:57783"/>
        <dbReference type="ChEBI" id="CHEBI:58349"/>
        <dbReference type="EC" id="1.5.1.3"/>
    </reaction>
</comment>
<evidence type="ECO:0000256" key="7">
    <source>
        <dbReference type="ARBA" id="ARBA00025067"/>
    </source>
</evidence>
<evidence type="ECO:0000256" key="8">
    <source>
        <dbReference type="PIRNR" id="PIRNR000194"/>
    </source>
</evidence>
<dbReference type="GO" id="GO:0046655">
    <property type="term" value="P:folic acid metabolic process"/>
    <property type="evidence" value="ECO:0007669"/>
    <property type="project" value="TreeGrafter"/>
</dbReference>
<comment type="function">
    <text evidence="7 8">Key enzyme in folate metabolism. Catalyzes an essential reaction for de novo glycine and purine synthesis, and for DNA precursor synthesis.</text>
</comment>
<dbReference type="InterPro" id="IPR001796">
    <property type="entry name" value="DHFR_dom"/>
</dbReference>
<evidence type="ECO:0000259" key="9">
    <source>
        <dbReference type="PROSITE" id="PS51330"/>
    </source>
</evidence>
<gene>
    <name evidence="10" type="ORF">A5893_15710</name>
</gene>
<dbReference type="AlphaFoldDB" id="A0A179DCY9"/>
<reference evidence="10 11" key="2">
    <citation type="submission" date="2016-06" db="EMBL/GenBank/DDBJ databases">
        <title>Pedobacter psychrophilus sp. nov., isolated from Antarctic fragmentary rock.</title>
        <authorList>
            <person name="Svec P."/>
        </authorList>
    </citation>
    <scope>NUCLEOTIDE SEQUENCE [LARGE SCALE GENOMIC DNA]</scope>
    <source>
        <strain evidence="10 11">CCM 8644</strain>
    </source>
</reference>